<keyword evidence="1" id="KW-0472">Membrane</keyword>
<feature type="transmembrane region" description="Helical" evidence="1">
    <location>
        <begin position="105"/>
        <end position="126"/>
    </location>
</feature>
<name>W7TBU9_9STRA</name>
<keyword evidence="1" id="KW-0812">Transmembrane</keyword>
<dbReference type="Proteomes" id="UP000019335">
    <property type="component" value="Chromosome 14"/>
</dbReference>
<keyword evidence="1" id="KW-1133">Transmembrane helix</keyword>
<keyword evidence="3" id="KW-1185">Reference proteome</keyword>
<accession>W7TBU9</accession>
<evidence type="ECO:0000313" key="3">
    <source>
        <dbReference type="Proteomes" id="UP000019335"/>
    </source>
</evidence>
<organism evidence="2 3">
    <name type="scientific">Nannochloropsis gaditana</name>
    <dbReference type="NCBI Taxonomy" id="72520"/>
    <lineage>
        <taxon>Eukaryota</taxon>
        <taxon>Sar</taxon>
        <taxon>Stramenopiles</taxon>
        <taxon>Ochrophyta</taxon>
        <taxon>Eustigmatophyceae</taxon>
        <taxon>Eustigmatales</taxon>
        <taxon>Monodopsidaceae</taxon>
        <taxon>Nannochloropsis</taxon>
    </lineage>
</organism>
<sequence>MDFKCVFPAIYVVHLVKHATSPRKTFRGLISSVNFSTLETAYRHATLNNTALEKYYPHGLKSAASKPSYTSIYDSAIPILPPMIRRKLHWSAIRLCIHRKTGTRFYLLSFILICGVVSPKALHAFIYTLRPQ</sequence>
<gene>
    <name evidence="2" type="ORF">Naga_100301g4</name>
</gene>
<proteinExistence type="predicted"/>
<dbReference type="AlphaFoldDB" id="W7TBU9"/>
<dbReference type="EMBL" id="AZIL01001230">
    <property type="protein sequence ID" value="EWM24465.1"/>
    <property type="molecule type" value="Genomic_DNA"/>
</dbReference>
<reference evidence="2 3" key="1">
    <citation type="journal article" date="2014" name="Mol. Plant">
        <title>Chromosome Scale Genome Assembly and Transcriptome Profiling of Nannochloropsis gaditana in Nitrogen Depletion.</title>
        <authorList>
            <person name="Corteggiani Carpinelli E."/>
            <person name="Telatin A."/>
            <person name="Vitulo N."/>
            <person name="Forcato C."/>
            <person name="D'Angelo M."/>
            <person name="Schiavon R."/>
            <person name="Vezzi A."/>
            <person name="Giacometti G.M."/>
            <person name="Morosinotto T."/>
            <person name="Valle G."/>
        </authorList>
    </citation>
    <scope>NUCLEOTIDE SEQUENCE [LARGE SCALE GENOMIC DNA]</scope>
    <source>
        <strain evidence="2 3">B-31</strain>
    </source>
</reference>
<evidence type="ECO:0000256" key="1">
    <source>
        <dbReference type="SAM" id="Phobius"/>
    </source>
</evidence>
<protein>
    <submittedName>
        <fullName evidence="2">Uncharacterized protein</fullName>
    </submittedName>
</protein>
<evidence type="ECO:0000313" key="2">
    <source>
        <dbReference type="EMBL" id="EWM24465.1"/>
    </source>
</evidence>
<comment type="caution">
    <text evidence="2">The sequence shown here is derived from an EMBL/GenBank/DDBJ whole genome shotgun (WGS) entry which is preliminary data.</text>
</comment>